<dbReference type="Gene3D" id="3.40.50.1820">
    <property type="entry name" value="alpha/beta hydrolase"/>
    <property type="match status" value="1"/>
</dbReference>
<dbReference type="PROSITE" id="PS50012">
    <property type="entry name" value="RCC1_3"/>
    <property type="match status" value="2"/>
</dbReference>
<dbReference type="InterPro" id="IPR051553">
    <property type="entry name" value="Ran_GTPase-activating"/>
</dbReference>
<comment type="caution">
    <text evidence="3">The sequence shown here is derived from an EMBL/GenBank/DDBJ whole genome shotgun (WGS) entry which is preliminary data.</text>
</comment>
<dbReference type="PANTHER" id="PTHR45982">
    <property type="entry name" value="REGULATOR OF CHROMOSOME CONDENSATION"/>
    <property type="match status" value="1"/>
</dbReference>
<protein>
    <recommendedName>
        <fullName evidence="5">Cutinase family protein</fullName>
    </recommendedName>
</protein>
<dbReference type="InterPro" id="IPR029058">
    <property type="entry name" value="AB_hydrolase_fold"/>
</dbReference>
<gene>
    <name evidence="3" type="ORF">BS297_20700</name>
</gene>
<dbReference type="InterPro" id="IPR000675">
    <property type="entry name" value="Cutinase/axe"/>
</dbReference>
<accession>A0A5N5E036</accession>
<sequence length="781" mass="78916">MLRRTVFDHRLSWLVSAVIAVLVVSGIVVPSGVAARANADPVTTSTTSTAPPSTTLVAGDSHTCALLAGGTAKCWGDNGYGQLGDGAIITHRSTPVDVVGLSGATALTAGGTHTCALMPGGTAKCWGNNAWGQVGDGITTGDWSTAVDVVGLSGAGALTAGVRHTCALMLGGTAKCWGYNGYGQVGDGTTTNRSTPVDVVGLSGAGALTAGVRHTCALMPGGTAKCWGDNEWAQVGDGTTTDRLTPVDVVGLSGTTAPTAGAAHNCALIPGGTAKCWGNNSSGQLGDGTTTERSTPVDVIGLTGIVGPGVPGNPEPVCKSTYFVGVRGSGQAPQGALPSASTYPVGTVDQGMGPELNAQAQALDRMWWATHSPPQAGIEYLAVAYPAVPVGVSEFDIVAGTVKFSGYGDAYESSVSIGEANLSATLRAINAACAQSSFVPRIALSGYSQGADVINAAMTRAQRTNDQAVFKNVVSIVHLGDPSKTDGRGIEVLSGTGAGVRWITPGKWSSVPSPADPARNDWIAANPGNTLFSFCGRSDIVCDTEFDAKLILGVDKFMGKILGQYLRPSVTGVTTAAVVATGTRVHTSYLSQSVRCTALGIPAGSTMTVPNCGASKILSAFGSAVPASALDPTPRDADGGIPQLYAAPIAPGLSGPPLLRQGQSAEVVFKGLPNTKHTVSARSEPIELGTVTTDADGLAVFTVTLPDALPDGEHRLIFTSETGLVYGAKFTVAHSAAAVDDAAFVLTEDNRVAETPLLPDPVTPPSDGTGSLGSLGSVFGS</sequence>
<evidence type="ECO:0008006" key="5">
    <source>
        <dbReference type="Google" id="ProtNLM"/>
    </source>
</evidence>
<dbReference type="Pfam" id="PF00415">
    <property type="entry name" value="RCC1"/>
    <property type="match status" value="1"/>
</dbReference>
<dbReference type="SUPFAM" id="SSF50985">
    <property type="entry name" value="RCC1/BLIP-II"/>
    <property type="match status" value="1"/>
</dbReference>
<organism evidence="3 4">
    <name type="scientific">Rhodococcus erythropolis</name>
    <name type="common">Arthrobacter picolinophilus</name>
    <dbReference type="NCBI Taxonomy" id="1833"/>
    <lineage>
        <taxon>Bacteria</taxon>
        <taxon>Bacillati</taxon>
        <taxon>Actinomycetota</taxon>
        <taxon>Actinomycetes</taxon>
        <taxon>Mycobacteriales</taxon>
        <taxon>Nocardiaceae</taxon>
        <taxon>Rhodococcus</taxon>
        <taxon>Rhodococcus erythropolis group</taxon>
    </lineage>
</organism>
<name>A0A5N5E036_RHOER</name>
<dbReference type="SUPFAM" id="SSF53474">
    <property type="entry name" value="alpha/beta-Hydrolases"/>
    <property type="match status" value="1"/>
</dbReference>
<evidence type="ECO:0000313" key="3">
    <source>
        <dbReference type="EMBL" id="KAB2583426.1"/>
    </source>
</evidence>
<evidence type="ECO:0000256" key="1">
    <source>
        <dbReference type="ARBA" id="ARBA00022801"/>
    </source>
</evidence>
<dbReference type="PANTHER" id="PTHR45982:SF1">
    <property type="entry name" value="REGULATOR OF CHROMOSOME CONDENSATION"/>
    <property type="match status" value="1"/>
</dbReference>
<keyword evidence="1" id="KW-0378">Hydrolase</keyword>
<dbReference type="AlphaFoldDB" id="A0A5N5E036"/>
<dbReference type="SMART" id="SM01110">
    <property type="entry name" value="Cutinase"/>
    <property type="match status" value="1"/>
</dbReference>
<dbReference type="GO" id="GO:0016787">
    <property type="term" value="F:hydrolase activity"/>
    <property type="evidence" value="ECO:0007669"/>
    <property type="project" value="UniProtKB-KW"/>
</dbReference>
<feature type="region of interest" description="Disordered" evidence="2">
    <location>
        <begin position="755"/>
        <end position="781"/>
    </location>
</feature>
<dbReference type="EMBL" id="MRBO01000557">
    <property type="protein sequence ID" value="KAB2583426.1"/>
    <property type="molecule type" value="Genomic_DNA"/>
</dbReference>
<feature type="compositionally biased region" description="Low complexity" evidence="2">
    <location>
        <begin position="766"/>
        <end position="781"/>
    </location>
</feature>
<dbReference type="GO" id="GO:0005737">
    <property type="term" value="C:cytoplasm"/>
    <property type="evidence" value="ECO:0007669"/>
    <property type="project" value="TreeGrafter"/>
</dbReference>
<dbReference type="InterPro" id="IPR000408">
    <property type="entry name" value="Reg_chr_condens"/>
</dbReference>
<proteinExistence type="predicted"/>
<reference evidence="3 4" key="1">
    <citation type="journal article" date="2017" name="Poromechanics V (2013)">
        <title>Genomic Characterization of the Arsenic-Tolerant Actinobacterium, &lt;i&gt;Rhodococcus erythropolis&lt;/i&gt; S43.</title>
        <authorList>
            <person name="Retamal-Morales G."/>
            <person name="Mehnert M."/>
            <person name="Schwabe R."/>
            <person name="Tischler D."/>
            <person name="Schloemann M."/>
            <person name="Levican G.J."/>
        </authorList>
    </citation>
    <scope>NUCLEOTIDE SEQUENCE [LARGE SCALE GENOMIC DNA]</scope>
    <source>
        <strain evidence="3 4">S43</strain>
    </source>
</reference>
<dbReference type="Gene3D" id="2.130.10.30">
    <property type="entry name" value="Regulator of chromosome condensation 1/beta-lactamase-inhibitor protein II"/>
    <property type="match status" value="1"/>
</dbReference>
<evidence type="ECO:0000313" key="4">
    <source>
        <dbReference type="Proteomes" id="UP000325576"/>
    </source>
</evidence>
<dbReference type="Pfam" id="PF13540">
    <property type="entry name" value="RCC1_2"/>
    <property type="match status" value="4"/>
</dbReference>
<dbReference type="InterPro" id="IPR009091">
    <property type="entry name" value="RCC1/BLIP-II"/>
</dbReference>
<evidence type="ECO:0000256" key="2">
    <source>
        <dbReference type="SAM" id="MobiDB-lite"/>
    </source>
</evidence>
<dbReference type="Pfam" id="PF01083">
    <property type="entry name" value="Cutinase"/>
    <property type="match status" value="1"/>
</dbReference>
<dbReference type="GO" id="GO:0005085">
    <property type="term" value="F:guanyl-nucleotide exchange factor activity"/>
    <property type="evidence" value="ECO:0007669"/>
    <property type="project" value="TreeGrafter"/>
</dbReference>
<dbReference type="Proteomes" id="UP000325576">
    <property type="component" value="Unassembled WGS sequence"/>
</dbReference>